<evidence type="ECO:0000313" key="2">
    <source>
        <dbReference type="Proteomes" id="UP001232063"/>
    </source>
</evidence>
<dbReference type="RefSeq" id="WP_314516346.1">
    <property type="nucleotide sequence ID" value="NZ_JASJOU010000013.1"/>
</dbReference>
<name>A0AAE3RAW9_9BACT</name>
<dbReference type="AlphaFoldDB" id="A0AAE3RAW9"/>
<reference evidence="1" key="1">
    <citation type="submission" date="2023-05" db="EMBL/GenBank/DDBJ databases">
        <authorList>
            <person name="Zhang X."/>
        </authorList>
    </citation>
    <scope>NUCLEOTIDE SEQUENCE</scope>
    <source>
        <strain evidence="1">BD1B2-1</strain>
    </source>
</reference>
<protein>
    <submittedName>
        <fullName evidence="1">Uncharacterized protein</fullName>
    </submittedName>
</protein>
<comment type="caution">
    <text evidence="1">The sequence shown here is derived from an EMBL/GenBank/DDBJ whole genome shotgun (WGS) entry which is preliminary data.</text>
</comment>
<gene>
    <name evidence="1" type="ORF">QNI22_29050</name>
</gene>
<organism evidence="1 2">
    <name type="scientific">Xanthocytophaga agilis</name>
    <dbReference type="NCBI Taxonomy" id="3048010"/>
    <lineage>
        <taxon>Bacteria</taxon>
        <taxon>Pseudomonadati</taxon>
        <taxon>Bacteroidota</taxon>
        <taxon>Cytophagia</taxon>
        <taxon>Cytophagales</taxon>
        <taxon>Rhodocytophagaceae</taxon>
        <taxon>Xanthocytophaga</taxon>
    </lineage>
</organism>
<proteinExistence type="predicted"/>
<keyword evidence="2" id="KW-1185">Reference proteome</keyword>
<dbReference type="EMBL" id="JASJOU010000013">
    <property type="protein sequence ID" value="MDJ1504745.1"/>
    <property type="molecule type" value="Genomic_DNA"/>
</dbReference>
<evidence type="ECO:0000313" key="1">
    <source>
        <dbReference type="EMBL" id="MDJ1504745.1"/>
    </source>
</evidence>
<dbReference type="Proteomes" id="UP001232063">
    <property type="component" value="Unassembled WGS sequence"/>
</dbReference>
<accession>A0AAE3RAW9</accession>
<sequence>MITPTWGRVSCQTLSHAMQQARVIPIVGAITGSLFPTVQPDTTTQQLFMTYSK</sequence>